<dbReference type="Proteomes" id="UP000009027">
    <property type="component" value="Unassembled WGS sequence"/>
</dbReference>
<dbReference type="EMBL" id="CAEX01000098">
    <property type="protein sequence ID" value="CCD17958.1"/>
    <property type="molecule type" value="Genomic_DNA"/>
</dbReference>
<reference evidence="1 2" key="1">
    <citation type="journal article" date="2012" name="Proc. Natl. Acad. Sci. U.S.A.">
        <title>Antigenic diversity is generated by distinct evolutionary mechanisms in African trypanosome species.</title>
        <authorList>
            <person name="Jackson A.P."/>
            <person name="Berry A."/>
            <person name="Aslett M."/>
            <person name="Allison H.C."/>
            <person name="Burton P."/>
            <person name="Vavrova-Anderson J."/>
            <person name="Brown R."/>
            <person name="Browne H."/>
            <person name="Corton N."/>
            <person name="Hauser H."/>
            <person name="Gamble J."/>
            <person name="Gilderthorp R."/>
            <person name="Marcello L."/>
            <person name="McQuillan J."/>
            <person name="Otto T.D."/>
            <person name="Quail M.A."/>
            <person name="Sanders M.J."/>
            <person name="van Tonder A."/>
            <person name="Ginger M.L."/>
            <person name="Field M.C."/>
            <person name="Barry J.D."/>
            <person name="Hertz-Fowler C."/>
            <person name="Berriman M."/>
        </authorList>
    </citation>
    <scope>NUCLEOTIDE SEQUENCE</scope>
    <source>
        <strain evidence="1 2">Y486</strain>
    </source>
</reference>
<protein>
    <recommendedName>
        <fullName evidence="3">Endonuclease/exonuclease/phosphatase domain-containing protein</fullName>
    </recommendedName>
</protein>
<sequence>MQHHRQSVENEVVRILPCTCGRATLDARRLLLLISGDVERNPGPQTRGAQWNSAGLSQAKRVALERKLHEDMVLFCLFQETHLASAECAALKTGRYQHVWQARTPHGRGVSIFIRDGVGVEVGVLDRKVPERAAVTLRFSANAGLTIASAYFPRRADVSSESLDTLLGASGPLVVGACLNSHHVLCDPLRPSGDKGECMVDWCVRNDLLIVNTESGTRRQPSTAALSPLDITLPRGCEISNWKSTLSPDSDHYWITVDVLVGASLDVIAPSKPARALYAWNKARWNEFRKLSDEFIFRRMKTSAKGADAMNEAVTRGIRMAAKRTVLKGKGVVPPFWTPELTKLDRMVQELKNERKRDALIRWRRKVLADTALGWWTENVEKLLATESASWNLVKSICAPRPLTSPLLVVDVHPLTKPQQSQALATMRMARTAKAPHAPEIKIPSTRRCTFQPITEAELDVALCELSAATAPGDDEEN</sequence>
<accession>F9WKD8</accession>
<dbReference type="AlphaFoldDB" id="F9WKD8"/>
<dbReference type="SUPFAM" id="SSF56219">
    <property type="entry name" value="DNase I-like"/>
    <property type="match status" value="1"/>
</dbReference>
<keyword evidence="2" id="KW-1185">Reference proteome</keyword>
<proteinExistence type="predicted"/>
<name>F9WKD8_TRYVY</name>
<evidence type="ECO:0008006" key="3">
    <source>
        <dbReference type="Google" id="ProtNLM"/>
    </source>
</evidence>
<gene>
    <name evidence="1" type="ORF">TvY486_0005880</name>
</gene>
<dbReference type="InterPro" id="IPR036691">
    <property type="entry name" value="Endo/exonu/phosph_ase_sf"/>
</dbReference>
<dbReference type="VEuPathDB" id="TriTrypDB:TvY486_0005880"/>
<evidence type="ECO:0000313" key="2">
    <source>
        <dbReference type="Proteomes" id="UP000009027"/>
    </source>
</evidence>
<evidence type="ECO:0000313" key="1">
    <source>
        <dbReference type="EMBL" id="CCD17958.1"/>
    </source>
</evidence>
<dbReference type="Gene3D" id="3.60.10.10">
    <property type="entry name" value="Endonuclease/exonuclease/phosphatase"/>
    <property type="match status" value="1"/>
</dbReference>
<organism evidence="1 2">
    <name type="scientific">Trypanosoma vivax (strain Y486)</name>
    <dbReference type="NCBI Taxonomy" id="1055687"/>
    <lineage>
        <taxon>Eukaryota</taxon>
        <taxon>Discoba</taxon>
        <taxon>Euglenozoa</taxon>
        <taxon>Kinetoplastea</taxon>
        <taxon>Metakinetoplastina</taxon>
        <taxon>Trypanosomatida</taxon>
        <taxon>Trypanosomatidae</taxon>
        <taxon>Trypanosoma</taxon>
        <taxon>Duttonella</taxon>
    </lineage>
</organism>